<dbReference type="Gene3D" id="3.40.50.1820">
    <property type="entry name" value="alpha/beta hydrolase"/>
    <property type="match status" value="1"/>
</dbReference>
<feature type="chain" id="PRO_5011835418" description="Carboxylic ester hydrolase" evidence="3">
    <location>
        <begin position="22"/>
        <end position="574"/>
    </location>
</feature>
<dbReference type="PANTHER" id="PTHR43903">
    <property type="entry name" value="NEUROLIGIN"/>
    <property type="match status" value="1"/>
</dbReference>
<feature type="signal peptide" evidence="3">
    <location>
        <begin position="1"/>
        <end position="21"/>
    </location>
</feature>
<feature type="domain" description="Carboxylesterase type B" evidence="4">
    <location>
        <begin position="25"/>
        <end position="557"/>
    </location>
</feature>
<evidence type="ECO:0000256" key="3">
    <source>
        <dbReference type="RuleBase" id="RU361235"/>
    </source>
</evidence>
<dbReference type="ESTHER" id="mizye-a0a210qg90">
    <property type="family name" value="Carb_B_Mollusca"/>
</dbReference>
<keyword evidence="3" id="KW-0732">Signal</keyword>
<dbReference type="InterPro" id="IPR019826">
    <property type="entry name" value="Carboxylesterase_B_AS"/>
</dbReference>
<name>A0A210QG90_MIZYE</name>
<evidence type="ECO:0000313" key="6">
    <source>
        <dbReference type="Proteomes" id="UP000242188"/>
    </source>
</evidence>
<dbReference type="InterPro" id="IPR002018">
    <property type="entry name" value="CarbesteraseB"/>
</dbReference>
<dbReference type="EC" id="3.1.1.-" evidence="3"/>
<dbReference type="SUPFAM" id="SSF53474">
    <property type="entry name" value="alpha/beta-Hydrolases"/>
    <property type="match status" value="1"/>
</dbReference>
<keyword evidence="6" id="KW-1185">Reference proteome</keyword>
<dbReference type="InterPro" id="IPR051093">
    <property type="entry name" value="Neuroligin/BSAL"/>
</dbReference>
<dbReference type="AlphaFoldDB" id="A0A210QG90"/>
<dbReference type="GO" id="GO:0016787">
    <property type="term" value="F:hydrolase activity"/>
    <property type="evidence" value="ECO:0007669"/>
    <property type="project" value="UniProtKB-KW"/>
</dbReference>
<protein>
    <recommendedName>
        <fullName evidence="3">Carboxylic ester hydrolase</fullName>
        <ecNumber evidence="3">3.1.1.-</ecNumber>
    </recommendedName>
</protein>
<comment type="caution">
    <text evidence="5">The sequence shown here is derived from an EMBL/GenBank/DDBJ whole genome shotgun (WGS) entry which is preliminary data.</text>
</comment>
<evidence type="ECO:0000259" key="4">
    <source>
        <dbReference type="Pfam" id="PF00135"/>
    </source>
</evidence>
<gene>
    <name evidence="5" type="ORF">KP79_PYT06226</name>
</gene>
<dbReference type="OrthoDB" id="3200163at2759"/>
<sequence length="574" mass="63514">MRPHALVYVWLQSAIIVYTSCQSFPTVNTPSGPIKGIAVHTLGKDVVQFRNIPYAKPPVGNLRFEKTLPVEPWTETLDGTAFGPSCMQDISQFPEMWKNAVNTRVSEDCLQLNIYVPGPVSTEVKKPVMFWIHGGAFVTGNSWGYDASFLALKDVIVVTINYRLGIFGFLSTEDDALPSNFGLWDMIEALKWVNKNIASFGGDPESVTIFGESAGGFAVSYLAMIPSTSGLFKRIIPQSGSAIGLLGIALNPARAAKATGKFVGCITDENKDIENKNFVDCLKGKTSEELLKAQSDPGTLYFGHFSLSPVAWPSIDGELLLRSPLDSLNDPKSDESIYFRSLDMLAGTTDNEGSLLSILLIGLQEPMEFNLTDGIPTSVLCDVFAPTVAKEMFNDETIASDLLCKEYSADNLEQQARNIAIVYEDVCFVAPTVQLLDFHAKGKASPNTYQYLYTLGLKFPFVIPEYPWMEGAGHATELVYMFGPTGMNEMDESLSSDKERAFTDILVTYWTNFAKTGNPNGNGLVQWKAFSSYDRDYLELKYQPVPGQNLFEKRMKFLLQDIPNKIKNNVKTEL</sequence>
<dbReference type="STRING" id="6573.A0A210QG90"/>
<dbReference type="Pfam" id="PF00135">
    <property type="entry name" value="COesterase"/>
    <property type="match status" value="1"/>
</dbReference>
<proteinExistence type="inferred from homology"/>
<evidence type="ECO:0000256" key="1">
    <source>
        <dbReference type="ARBA" id="ARBA00005964"/>
    </source>
</evidence>
<reference evidence="5 6" key="1">
    <citation type="journal article" date="2017" name="Nat. Ecol. Evol.">
        <title>Scallop genome provides insights into evolution of bilaterian karyotype and development.</title>
        <authorList>
            <person name="Wang S."/>
            <person name="Zhang J."/>
            <person name="Jiao W."/>
            <person name="Li J."/>
            <person name="Xun X."/>
            <person name="Sun Y."/>
            <person name="Guo X."/>
            <person name="Huan P."/>
            <person name="Dong B."/>
            <person name="Zhang L."/>
            <person name="Hu X."/>
            <person name="Sun X."/>
            <person name="Wang J."/>
            <person name="Zhao C."/>
            <person name="Wang Y."/>
            <person name="Wang D."/>
            <person name="Huang X."/>
            <person name="Wang R."/>
            <person name="Lv J."/>
            <person name="Li Y."/>
            <person name="Zhang Z."/>
            <person name="Liu B."/>
            <person name="Lu W."/>
            <person name="Hui Y."/>
            <person name="Liang J."/>
            <person name="Zhou Z."/>
            <person name="Hou R."/>
            <person name="Li X."/>
            <person name="Liu Y."/>
            <person name="Li H."/>
            <person name="Ning X."/>
            <person name="Lin Y."/>
            <person name="Zhao L."/>
            <person name="Xing Q."/>
            <person name="Dou J."/>
            <person name="Li Y."/>
            <person name="Mao J."/>
            <person name="Guo H."/>
            <person name="Dou H."/>
            <person name="Li T."/>
            <person name="Mu C."/>
            <person name="Jiang W."/>
            <person name="Fu Q."/>
            <person name="Fu X."/>
            <person name="Miao Y."/>
            <person name="Liu J."/>
            <person name="Yu Q."/>
            <person name="Li R."/>
            <person name="Liao H."/>
            <person name="Li X."/>
            <person name="Kong Y."/>
            <person name="Jiang Z."/>
            <person name="Chourrout D."/>
            <person name="Li R."/>
            <person name="Bao Z."/>
        </authorList>
    </citation>
    <scope>NUCLEOTIDE SEQUENCE [LARGE SCALE GENOMIC DNA]</scope>
    <source>
        <strain evidence="5 6">PY_sf001</strain>
    </source>
</reference>
<dbReference type="Proteomes" id="UP000242188">
    <property type="component" value="Unassembled WGS sequence"/>
</dbReference>
<dbReference type="EMBL" id="NEDP02003775">
    <property type="protein sequence ID" value="OWF47765.1"/>
    <property type="molecule type" value="Genomic_DNA"/>
</dbReference>
<dbReference type="InterPro" id="IPR029058">
    <property type="entry name" value="AB_hydrolase_fold"/>
</dbReference>
<accession>A0A210QG90</accession>
<keyword evidence="2 3" id="KW-0378">Hydrolase</keyword>
<organism evidence="5 6">
    <name type="scientific">Mizuhopecten yessoensis</name>
    <name type="common">Japanese scallop</name>
    <name type="synonym">Patinopecten yessoensis</name>
    <dbReference type="NCBI Taxonomy" id="6573"/>
    <lineage>
        <taxon>Eukaryota</taxon>
        <taxon>Metazoa</taxon>
        <taxon>Spiralia</taxon>
        <taxon>Lophotrochozoa</taxon>
        <taxon>Mollusca</taxon>
        <taxon>Bivalvia</taxon>
        <taxon>Autobranchia</taxon>
        <taxon>Pteriomorphia</taxon>
        <taxon>Pectinida</taxon>
        <taxon>Pectinoidea</taxon>
        <taxon>Pectinidae</taxon>
        <taxon>Mizuhopecten</taxon>
    </lineage>
</organism>
<evidence type="ECO:0000313" key="5">
    <source>
        <dbReference type="EMBL" id="OWF47765.1"/>
    </source>
</evidence>
<dbReference type="PROSITE" id="PS00122">
    <property type="entry name" value="CARBOXYLESTERASE_B_1"/>
    <property type="match status" value="1"/>
</dbReference>
<evidence type="ECO:0000256" key="2">
    <source>
        <dbReference type="ARBA" id="ARBA00022801"/>
    </source>
</evidence>
<comment type="similarity">
    <text evidence="1 3">Belongs to the type-B carboxylesterase/lipase family.</text>
</comment>